<reference evidence="5 6" key="1">
    <citation type="submission" date="2016-10" db="EMBL/GenBank/DDBJ databases">
        <authorList>
            <person name="Varghese N."/>
            <person name="Submissions S."/>
        </authorList>
    </citation>
    <scope>NUCLEOTIDE SEQUENCE [LARGE SCALE GENOMIC DNA]</scope>
    <source>
        <strain evidence="5 6">DSM 17833</strain>
    </source>
</reference>
<keyword evidence="2" id="KW-0677">Repeat</keyword>
<dbReference type="Pfam" id="PF00581">
    <property type="entry name" value="Rhodanese"/>
    <property type="match status" value="2"/>
</dbReference>
<evidence type="ECO:0000256" key="3">
    <source>
        <dbReference type="RuleBase" id="RU000507"/>
    </source>
</evidence>
<dbReference type="CDD" id="cd01449">
    <property type="entry name" value="TST_Repeat_2"/>
    <property type="match status" value="1"/>
</dbReference>
<dbReference type="FunFam" id="3.40.250.10:FF:000035">
    <property type="entry name" value="Thiosulfate sulfurtransferase"/>
    <property type="match status" value="1"/>
</dbReference>
<evidence type="ECO:0000313" key="5">
    <source>
        <dbReference type="EMBL" id="SCW67316.1"/>
    </source>
</evidence>
<dbReference type="InterPro" id="IPR001763">
    <property type="entry name" value="Rhodanese-like_dom"/>
</dbReference>
<feature type="domain" description="Rhodanese" evidence="4">
    <location>
        <begin position="199"/>
        <end position="312"/>
    </location>
</feature>
<comment type="caution">
    <text evidence="5">The sequence shown here is derived from an EMBL/GenBank/DDBJ whole genome shotgun (WGS) entry which is preliminary data.</text>
</comment>
<dbReference type="AlphaFoldDB" id="A0AB37Z8W8"/>
<dbReference type="PROSITE" id="PS00683">
    <property type="entry name" value="RHODANESE_2"/>
    <property type="match status" value="1"/>
</dbReference>
<keyword evidence="1 3" id="KW-0808">Transferase</keyword>
<dbReference type="PANTHER" id="PTHR11364">
    <property type="entry name" value="THIOSULFATE SULFERTANSFERASE"/>
    <property type="match status" value="1"/>
</dbReference>
<dbReference type="Proteomes" id="UP000242418">
    <property type="component" value="Unassembled WGS sequence"/>
</dbReference>
<feature type="domain" description="Rhodanese" evidence="4">
    <location>
        <begin position="48"/>
        <end position="169"/>
    </location>
</feature>
<protein>
    <recommendedName>
        <fullName evidence="3">Sulfurtransferase</fullName>
    </recommendedName>
</protein>
<dbReference type="SUPFAM" id="SSF52821">
    <property type="entry name" value="Rhodanese/Cell cycle control phosphatase"/>
    <property type="match status" value="2"/>
</dbReference>
<sequence>MYMSIPSLFLTPQGRRAADREQVLIYPHDDCMPLSQLISAAQLQQRLDEPDLLILDCRFALEDLTYGQRSYGEGHIPGAQFADLERDLSGPIHKGITGRHPLPEPAQLLQRLREWGLNNHSEVVLYDDGPGAFAARAWWLLAWLGKREGVYLLDGGLKAWREAGGALTQDLPKPTPGAFSGKADTHLVVSAAQLQQRLGDQQMTLLDARGLPRFRGEVEPIDPVAGHIPGAQCAAFTDNLDSDGHFLSAEQLSQRFASQLGERPASELVAYCGSGVTACHNLFALCLAGYPLAPLYAGSWSEWITDPARPVATGD</sequence>
<evidence type="ECO:0000256" key="2">
    <source>
        <dbReference type="ARBA" id="ARBA00022737"/>
    </source>
</evidence>
<evidence type="ECO:0000259" key="4">
    <source>
        <dbReference type="PROSITE" id="PS50206"/>
    </source>
</evidence>
<accession>A0AB37Z8W8</accession>
<dbReference type="InterPro" id="IPR001307">
    <property type="entry name" value="Thiosulphate_STrfase_CS"/>
</dbReference>
<dbReference type="CDD" id="cd01448">
    <property type="entry name" value="TST_Repeat_1"/>
    <property type="match status" value="1"/>
</dbReference>
<dbReference type="PANTHER" id="PTHR11364:SF27">
    <property type="entry name" value="SULFURTRANSFERASE"/>
    <property type="match status" value="1"/>
</dbReference>
<dbReference type="EMBL" id="FMTL01000002">
    <property type="protein sequence ID" value="SCW67316.1"/>
    <property type="molecule type" value="Genomic_DNA"/>
</dbReference>
<keyword evidence="6" id="KW-1185">Reference proteome</keyword>
<evidence type="ECO:0000256" key="1">
    <source>
        <dbReference type="ARBA" id="ARBA00022679"/>
    </source>
</evidence>
<gene>
    <name evidence="5" type="ORF">SAMN05216370_2690</name>
</gene>
<proteinExistence type="predicted"/>
<dbReference type="SMART" id="SM00450">
    <property type="entry name" value="RHOD"/>
    <property type="match status" value="2"/>
</dbReference>
<dbReference type="InterPro" id="IPR045078">
    <property type="entry name" value="TST/MPST-like"/>
</dbReference>
<dbReference type="FunFam" id="3.40.250.10:FF:000048">
    <property type="entry name" value="Thiosulfate sulfurtransferase"/>
    <property type="match status" value="1"/>
</dbReference>
<dbReference type="Gene3D" id="3.40.250.10">
    <property type="entry name" value="Rhodanese-like domain"/>
    <property type="match status" value="2"/>
</dbReference>
<name>A0AB37Z8W8_9PSED</name>
<dbReference type="GO" id="GO:0004792">
    <property type="term" value="F:thiosulfate-cyanide sulfurtransferase activity"/>
    <property type="evidence" value="ECO:0007669"/>
    <property type="project" value="InterPro"/>
</dbReference>
<dbReference type="InterPro" id="IPR036873">
    <property type="entry name" value="Rhodanese-like_dom_sf"/>
</dbReference>
<organism evidence="5 6">
    <name type="scientific">Pseudomonas peli</name>
    <dbReference type="NCBI Taxonomy" id="592361"/>
    <lineage>
        <taxon>Bacteria</taxon>
        <taxon>Pseudomonadati</taxon>
        <taxon>Pseudomonadota</taxon>
        <taxon>Gammaproteobacteria</taxon>
        <taxon>Pseudomonadales</taxon>
        <taxon>Pseudomonadaceae</taxon>
        <taxon>Pseudomonas</taxon>
    </lineage>
</organism>
<dbReference type="PROSITE" id="PS50206">
    <property type="entry name" value="RHODANESE_3"/>
    <property type="match status" value="2"/>
</dbReference>
<evidence type="ECO:0000313" key="6">
    <source>
        <dbReference type="Proteomes" id="UP000242418"/>
    </source>
</evidence>